<evidence type="ECO:0000256" key="1">
    <source>
        <dbReference type="SAM" id="Coils"/>
    </source>
</evidence>
<dbReference type="PANTHER" id="PTHR43252:SF2">
    <property type="entry name" value="TRANSCRIPTION REGULATOR, PADR-LIKE FAMILY"/>
    <property type="match status" value="1"/>
</dbReference>
<dbReference type="InterPro" id="IPR005149">
    <property type="entry name" value="Tscrpt_reg_PadR_N"/>
</dbReference>
<dbReference type="InterPro" id="IPR018309">
    <property type="entry name" value="Tscrpt_reg_PadR_C"/>
</dbReference>
<reference evidence="5 7" key="2">
    <citation type="submission" date="2018-08" db="EMBL/GenBank/DDBJ databases">
        <title>A genome reference for cultivated species of the human gut microbiota.</title>
        <authorList>
            <person name="Zou Y."/>
            <person name="Xue W."/>
            <person name="Luo G."/>
        </authorList>
    </citation>
    <scope>NUCLEOTIDE SEQUENCE [LARGE SCALE GENOMIC DNA]</scope>
    <source>
        <strain evidence="5 7">TF05-11AC</strain>
    </source>
</reference>
<dbReference type="EMBL" id="CYZE01000003">
    <property type="protein sequence ID" value="CUN94871.1"/>
    <property type="molecule type" value="Genomic_DNA"/>
</dbReference>
<evidence type="ECO:0000259" key="3">
    <source>
        <dbReference type="Pfam" id="PF10400"/>
    </source>
</evidence>
<organism evidence="4 6">
    <name type="scientific">Hungatella hathewayi</name>
    <dbReference type="NCBI Taxonomy" id="154046"/>
    <lineage>
        <taxon>Bacteria</taxon>
        <taxon>Bacillati</taxon>
        <taxon>Bacillota</taxon>
        <taxon>Clostridia</taxon>
        <taxon>Lachnospirales</taxon>
        <taxon>Lachnospiraceae</taxon>
        <taxon>Hungatella</taxon>
    </lineage>
</organism>
<gene>
    <name evidence="5" type="ORF">DXC39_18140</name>
    <name evidence="4" type="ORF">ERS852407_01460</name>
</gene>
<evidence type="ECO:0000259" key="2">
    <source>
        <dbReference type="Pfam" id="PF03551"/>
    </source>
</evidence>
<dbReference type="Proteomes" id="UP000261257">
    <property type="component" value="Unassembled WGS sequence"/>
</dbReference>
<reference evidence="4 6" key="1">
    <citation type="submission" date="2015-09" db="EMBL/GenBank/DDBJ databases">
        <authorList>
            <consortium name="Pathogen Informatics"/>
        </authorList>
    </citation>
    <scope>NUCLEOTIDE SEQUENCE [LARGE SCALE GENOMIC DNA]</scope>
    <source>
        <strain evidence="4 6">2789STDY5608850</strain>
    </source>
</reference>
<evidence type="ECO:0000313" key="6">
    <source>
        <dbReference type="Proteomes" id="UP000095651"/>
    </source>
</evidence>
<feature type="domain" description="Transcription regulator PadR C-terminal" evidence="3">
    <location>
        <begin position="95"/>
        <end position="172"/>
    </location>
</feature>
<dbReference type="AlphaFoldDB" id="A0A174B1A3"/>
<feature type="domain" description="Transcription regulator PadR N-terminal" evidence="2">
    <location>
        <begin position="8"/>
        <end position="81"/>
    </location>
</feature>
<evidence type="ECO:0000313" key="5">
    <source>
        <dbReference type="EMBL" id="RGM01825.1"/>
    </source>
</evidence>
<feature type="coiled-coil region" evidence="1">
    <location>
        <begin position="110"/>
        <end position="137"/>
    </location>
</feature>
<dbReference type="Proteomes" id="UP000095651">
    <property type="component" value="Unassembled WGS sequence"/>
</dbReference>
<dbReference type="InterPro" id="IPR036388">
    <property type="entry name" value="WH-like_DNA-bd_sf"/>
</dbReference>
<proteinExistence type="predicted"/>
<dbReference type="Pfam" id="PF10400">
    <property type="entry name" value="Vir_act_alpha_C"/>
    <property type="match status" value="1"/>
</dbReference>
<dbReference type="EMBL" id="QSSQ01000020">
    <property type="protein sequence ID" value="RGM01825.1"/>
    <property type="molecule type" value="Genomic_DNA"/>
</dbReference>
<keyword evidence="1" id="KW-0175">Coiled coil</keyword>
<name>A0A174B1A3_9FIRM</name>
<dbReference type="RefSeq" id="WP_055653870.1">
    <property type="nucleotide sequence ID" value="NZ_CABIXC010000003.1"/>
</dbReference>
<dbReference type="Gene3D" id="1.10.10.10">
    <property type="entry name" value="Winged helix-like DNA-binding domain superfamily/Winged helix DNA-binding domain"/>
    <property type="match status" value="1"/>
</dbReference>
<dbReference type="Pfam" id="PF03551">
    <property type="entry name" value="PadR"/>
    <property type="match status" value="1"/>
</dbReference>
<dbReference type="PANTHER" id="PTHR43252">
    <property type="entry name" value="TRANSCRIPTIONAL REGULATOR YQJI"/>
    <property type="match status" value="1"/>
</dbReference>
<accession>A0A174B1A3</accession>
<sequence length="181" mass="21632">MVTIDYTILGMLSWKPMTGYDMKRMMQNSPVMYWSGNNNQIYKALVQLLDMGYVTNELQYQESAPNKKVYSITDSGKAALEAWILETEPEIPEFKKAFLIQISWAGLMEKEKIDQLLARYEEQVREQIAMRQEEKRRQKYFPNRSEQEHYVWDQIYDNLCQSYEAELQWTVRFREGLKALK</sequence>
<protein>
    <submittedName>
        <fullName evidence="5">PadR family transcriptional regulator</fullName>
    </submittedName>
    <submittedName>
        <fullName evidence="4">Putative transcriptional regulator</fullName>
    </submittedName>
</protein>
<dbReference type="SUPFAM" id="SSF46785">
    <property type="entry name" value="Winged helix' DNA-binding domain"/>
    <property type="match status" value="1"/>
</dbReference>
<evidence type="ECO:0000313" key="7">
    <source>
        <dbReference type="Proteomes" id="UP000261257"/>
    </source>
</evidence>
<dbReference type="InterPro" id="IPR036390">
    <property type="entry name" value="WH_DNA-bd_sf"/>
</dbReference>
<evidence type="ECO:0000313" key="4">
    <source>
        <dbReference type="EMBL" id="CUN94871.1"/>
    </source>
</evidence>